<keyword evidence="4" id="KW-0862">Zinc</keyword>
<evidence type="ECO:0000313" key="7">
    <source>
        <dbReference type="EMBL" id="QGQ97434.1"/>
    </source>
</evidence>
<accession>A0A6B8RNR7</accession>
<dbReference type="InterPro" id="IPR028090">
    <property type="entry name" value="JAB_dom_prok"/>
</dbReference>
<keyword evidence="1" id="KW-0645">Protease</keyword>
<evidence type="ECO:0000313" key="8">
    <source>
        <dbReference type="Proteomes" id="UP000426246"/>
    </source>
</evidence>
<protein>
    <submittedName>
        <fullName evidence="7">M67 family peptidase</fullName>
    </submittedName>
</protein>
<gene>
    <name evidence="7" type="ORF">EHS13_22360</name>
</gene>
<keyword evidence="8" id="KW-1185">Reference proteome</keyword>
<dbReference type="Gene3D" id="3.40.140.10">
    <property type="entry name" value="Cytidine Deaminase, domain 2"/>
    <property type="match status" value="1"/>
</dbReference>
<dbReference type="GO" id="GO:0008235">
    <property type="term" value="F:metalloexopeptidase activity"/>
    <property type="evidence" value="ECO:0007669"/>
    <property type="project" value="TreeGrafter"/>
</dbReference>
<proteinExistence type="predicted"/>
<dbReference type="InterPro" id="IPR051929">
    <property type="entry name" value="VirAsm_ModProt"/>
</dbReference>
<dbReference type="SUPFAM" id="SSF102712">
    <property type="entry name" value="JAB1/MPN domain"/>
    <property type="match status" value="1"/>
</dbReference>
<organism evidence="7 8">
    <name type="scientific">Paenibacillus psychroresistens</name>
    <dbReference type="NCBI Taxonomy" id="1778678"/>
    <lineage>
        <taxon>Bacteria</taxon>
        <taxon>Bacillati</taxon>
        <taxon>Bacillota</taxon>
        <taxon>Bacilli</taxon>
        <taxon>Bacillales</taxon>
        <taxon>Paenibacillaceae</taxon>
        <taxon>Paenibacillus</taxon>
    </lineage>
</organism>
<keyword evidence="5" id="KW-0482">Metalloprotease</keyword>
<dbReference type="InterPro" id="IPR000555">
    <property type="entry name" value="JAMM/MPN+_dom"/>
</dbReference>
<feature type="domain" description="JAB1/MPN/MOV34 metalloenzyme" evidence="6">
    <location>
        <begin position="1"/>
        <end position="140"/>
    </location>
</feature>
<evidence type="ECO:0000256" key="1">
    <source>
        <dbReference type="ARBA" id="ARBA00022670"/>
    </source>
</evidence>
<evidence type="ECO:0000256" key="3">
    <source>
        <dbReference type="ARBA" id="ARBA00022801"/>
    </source>
</evidence>
<dbReference type="AlphaFoldDB" id="A0A6B8RNR7"/>
<reference evidence="8" key="1">
    <citation type="submission" date="2018-11" db="EMBL/GenBank/DDBJ databases">
        <title>Complete genome sequence of Paenibacillus sp. ML311-T8.</title>
        <authorList>
            <person name="Nam Y.-D."/>
            <person name="Kang J."/>
            <person name="Chung W.-H."/>
            <person name="Park Y.S."/>
        </authorList>
    </citation>
    <scope>NUCLEOTIDE SEQUENCE [LARGE SCALE GENOMIC DNA]</scope>
    <source>
        <strain evidence="8">ML311-T8</strain>
    </source>
</reference>
<sequence length="144" mass="16512">MIKITFQLYNELIDYCRFQLPNEACGVFLGTNDPDSLTIKSFRGITNIANSANNQFEFNREELLKLIYSKHGYPWIGIFHSHPLTDAYPSNADLQSPWTLPIYAILSLTQPNQPIMKSFEFSSNQQKKPHSIKEQTIEIIMGSP</sequence>
<evidence type="ECO:0000256" key="4">
    <source>
        <dbReference type="ARBA" id="ARBA00022833"/>
    </source>
</evidence>
<dbReference type="CDD" id="cd08070">
    <property type="entry name" value="MPN_like"/>
    <property type="match status" value="1"/>
</dbReference>
<dbReference type="EMBL" id="CP034235">
    <property type="protein sequence ID" value="QGQ97434.1"/>
    <property type="molecule type" value="Genomic_DNA"/>
</dbReference>
<dbReference type="PANTHER" id="PTHR34858">
    <property type="entry name" value="CYSO-CYSTEINE PEPTIDASE"/>
    <property type="match status" value="1"/>
</dbReference>
<dbReference type="Pfam" id="PF14464">
    <property type="entry name" value="Prok-JAB"/>
    <property type="match status" value="1"/>
</dbReference>
<dbReference type="GO" id="GO:0008270">
    <property type="term" value="F:zinc ion binding"/>
    <property type="evidence" value="ECO:0007669"/>
    <property type="project" value="TreeGrafter"/>
</dbReference>
<evidence type="ECO:0000259" key="6">
    <source>
        <dbReference type="SMART" id="SM00232"/>
    </source>
</evidence>
<dbReference type="PANTHER" id="PTHR34858:SF1">
    <property type="entry name" value="CYSO-CYSTEINE PEPTIDASE"/>
    <property type="match status" value="1"/>
</dbReference>
<evidence type="ECO:0000256" key="5">
    <source>
        <dbReference type="ARBA" id="ARBA00023049"/>
    </source>
</evidence>
<dbReference type="SMART" id="SM00232">
    <property type="entry name" value="JAB_MPN"/>
    <property type="match status" value="1"/>
</dbReference>
<dbReference type="KEGG" id="ppsc:EHS13_22360"/>
<dbReference type="OrthoDB" id="9802958at2"/>
<keyword evidence="3" id="KW-0378">Hydrolase</keyword>
<dbReference type="Proteomes" id="UP000426246">
    <property type="component" value="Chromosome"/>
</dbReference>
<evidence type="ECO:0000256" key="2">
    <source>
        <dbReference type="ARBA" id="ARBA00022723"/>
    </source>
</evidence>
<keyword evidence="2" id="KW-0479">Metal-binding</keyword>
<dbReference type="GO" id="GO:0006508">
    <property type="term" value="P:proteolysis"/>
    <property type="evidence" value="ECO:0007669"/>
    <property type="project" value="UniProtKB-KW"/>
</dbReference>
<name>A0A6B8RNR7_9BACL</name>
<dbReference type="RefSeq" id="WP_155702539.1">
    <property type="nucleotide sequence ID" value="NZ_CP034235.1"/>
</dbReference>